<feature type="compositionally biased region" description="Polar residues" evidence="2">
    <location>
        <begin position="348"/>
        <end position="357"/>
    </location>
</feature>
<feature type="compositionally biased region" description="Polar residues" evidence="2">
    <location>
        <begin position="285"/>
        <end position="301"/>
    </location>
</feature>
<feature type="compositionally biased region" description="Acidic residues" evidence="2">
    <location>
        <begin position="628"/>
        <end position="639"/>
    </location>
</feature>
<evidence type="ECO:0000256" key="1">
    <source>
        <dbReference type="SAM" id="Coils"/>
    </source>
</evidence>
<protein>
    <submittedName>
        <fullName evidence="3">Uncharacterized protein</fullName>
    </submittedName>
</protein>
<evidence type="ECO:0000313" key="4">
    <source>
        <dbReference type="Proteomes" id="UP001140510"/>
    </source>
</evidence>
<comment type="caution">
    <text evidence="3">The sequence shown here is derived from an EMBL/GenBank/DDBJ whole genome shotgun (WGS) entry which is preliminary data.</text>
</comment>
<organism evidence="3 4">
    <name type="scientific">Didymella pomorum</name>
    <dbReference type="NCBI Taxonomy" id="749634"/>
    <lineage>
        <taxon>Eukaryota</taxon>
        <taxon>Fungi</taxon>
        <taxon>Dikarya</taxon>
        <taxon>Ascomycota</taxon>
        <taxon>Pezizomycotina</taxon>
        <taxon>Dothideomycetes</taxon>
        <taxon>Pleosporomycetidae</taxon>
        <taxon>Pleosporales</taxon>
        <taxon>Pleosporineae</taxon>
        <taxon>Didymellaceae</taxon>
        <taxon>Didymella</taxon>
    </lineage>
</organism>
<feature type="region of interest" description="Disordered" evidence="2">
    <location>
        <begin position="87"/>
        <end position="112"/>
    </location>
</feature>
<dbReference type="Proteomes" id="UP001140510">
    <property type="component" value="Unassembled WGS sequence"/>
</dbReference>
<feature type="compositionally biased region" description="Low complexity" evidence="2">
    <location>
        <begin position="412"/>
        <end position="424"/>
    </location>
</feature>
<evidence type="ECO:0000256" key="2">
    <source>
        <dbReference type="SAM" id="MobiDB-lite"/>
    </source>
</evidence>
<feature type="region of interest" description="Disordered" evidence="2">
    <location>
        <begin position="269"/>
        <end position="310"/>
    </location>
</feature>
<feature type="compositionally biased region" description="Basic and acidic residues" evidence="2">
    <location>
        <begin position="88"/>
        <end position="97"/>
    </location>
</feature>
<keyword evidence="1" id="KW-0175">Coiled coil</keyword>
<proteinExistence type="predicted"/>
<dbReference type="EMBL" id="JAPEVA010000067">
    <property type="protein sequence ID" value="KAJ4401935.1"/>
    <property type="molecule type" value="Genomic_DNA"/>
</dbReference>
<feature type="region of interest" description="Disordered" evidence="2">
    <location>
        <begin position="341"/>
        <end position="429"/>
    </location>
</feature>
<accession>A0A9W8ZAI8</accession>
<keyword evidence="4" id="KW-1185">Reference proteome</keyword>
<evidence type="ECO:0000313" key="3">
    <source>
        <dbReference type="EMBL" id="KAJ4401935.1"/>
    </source>
</evidence>
<dbReference type="AlphaFoldDB" id="A0A9W8ZAI8"/>
<sequence length="765" mass="83039">MPSTLSQSLDPAGGFGGIRGRIQQRTPTSNFKNPVACDFTPTIKRTSKEDLQQPGLKAGLNSPSAYRIPPRLVLNKKTELVQSAFAQWRDEEPRNDIADGTTQQPINSSPISPRTALVQDRFTAQDVISSTVKDPVPEKKALSQSSRIHSKHKTLPSMTQQADESRYTPNNAPGPVSSEVHPSQQVAAESIPVAVHSKLNSNTGDHIGLNNQFPLKNASAATSAQPKSHVAEDVDEKVTRAAEMINSPTVDHVVRSPDLYGSSIGRSFRAQGIGEGSPSPDSVVGTETSQTADESGSSECQTHPPDKTLFNTDTVQKIGASLTDNGTQALVVSQALESIDVSPDGQGPVSQDQSVASQVDPAAEDDAISEHPQGRSSDIVEPAESVDDSQNESAAALPATPGISPFAPETVSSPGSSLLSGDSGWAPSEARTTIVPQPIPSKTLMSQPFAVFLDANDAEQPTIRHAMTTATVQRPTSSSTAGIALPSPTIPPNAEPYFEYSIHQSIILSPSSTTTTELSAQPFTALDSANAQTDKLFHNFKQQYELLGMRCRTTTSRVLDKGLSVHKVAFTNIEDPSRSLTLKLWVERAEVSVYANHTPSLTSTEHLISKTLYALRLWRLTEQTDSGSESEADEDNEDEERGKQEKEQFRIYHALPHICTELHTSLESANRAAKRVQIELSHEKAPKSMQAHLQRQNLRELNEKLDDLRLEMEDGENESGKPSRFEYEEGRRRGCWRSKFKGVGYNGYDFELLVTSVGVSGPRNV</sequence>
<feature type="compositionally biased region" description="Polar residues" evidence="2">
    <location>
        <begin position="100"/>
        <end position="112"/>
    </location>
</feature>
<reference evidence="3" key="1">
    <citation type="submission" date="2022-10" db="EMBL/GenBank/DDBJ databases">
        <title>Tapping the CABI collections for fungal endophytes: first genome assemblies for Collariella, Neodidymelliopsis, Ascochyta clinopodiicola, Didymella pomorum, Didymosphaeria variabile, Neocosmospora piperis and Neocucurbitaria cava.</title>
        <authorList>
            <person name="Hill R."/>
        </authorList>
    </citation>
    <scope>NUCLEOTIDE SEQUENCE</scope>
    <source>
        <strain evidence="3">IMI 355091</strain>
    </source>
</reference>
<feature type="region of interest" description="Disordered" evidence="2">
    <location>
        <begin position="1"/>
        <end position="66"/>
    </location>
</feature>
<feature type="compositionally biased region" description="Polar residues" evidence="2">
    <location>
        <begin position="156"/>
        <end position="171"/>
    </location>
</feature>
<gene>
    <name evidence="3" type="ORF">N0V91_007588</name>
</gene>
<name>A0A9W8ZAI8_9PLEO</name>
<feature type="region of interest" description="Disordered" evidence="2">
    <location>
        <begin position="624"/>
        <end position="645"/>
    </location>
</feature>
<feature type="coiled-coil region" evidence="1">
    <location>
        <begin position="691"/>
        <end position="718"/>
    </location>
</feature>
<feature type="region of interest" description="Disordered" evidence="2">
    <location>
        <begin position="132"/>
        <end position="185"/>
    </location>
</feature>
<dbReference type="OrthoDB" id="3785701at2759"/>